<evidence type="ECO:0000313" key="2">
    <source>
        <dbReference type="EMBL" id="CAB3368996.1"/>
    </source>
</evidence>
<sequence length="164" mass="18860">MDESHLLYSLIEKVLILYKEQMTQNATKMCQEDIFKAGPIVVPWRLIILSLTVWFLTILTWATFTLRLIKFPNRNLKQDTSKAMNSKHSCAPNYHTHFHCTCRKKIKNRTSASAEGLSENQLLDNFFETVGMNENVVDGFSQSHSGNQARMELETDADVYEIAI</sequence>
<dbReference type="Proteomes" id="UP000494165">
    <property type="component" value="Unassembled WGS sequence"/>
</dbReference>
<accession>A0A8S1CUT1</accession>
<comment type="caution">
    <text evidence="2">The sequence shown here is derived from an EMBL/GenBank/DDBJ whole genome shotgun (WGS) entry which is preliminary data.</text>
</comment>
<proteinExistence type="predicted"/>
<keyword evidence="1" id="KW-1133">Transmembrane helix</keyword>
<organism evidence="2 3">
    <name type="scientific">Cloeon dipterum</name>
    <dbReference type="NCBI Taxonomy" id="197152"/>
    <lineage>
        <taxon>Eukaryota</taxon>
        <taxon>Metazoa</taxon>
        <taxon>Ecdysozoa</taxon>
        <taxon>Arthropoda</taxon>
        <taxon>Hexapoda</taxon>
        <taxon>Insecta</taxon>
        <taxon>Pterygota</taxon>
        <taxon>Palaeoptera</taxon>
        <taxon>Ephemeroptera</taxon>
        <taxon>Pisciforma</taxon>
        <taxon>Baetidae</taxon>
        <taxon>Cloeon</taxon>
    </lineage>
</organism>
<dbReference type="EMBL" id="CADEPI010000042">
    <property type="protein sequence ID" value="CAB3368996.1"/>
    <property type="molecule type" value="Genomic_DNA"/>
</dbReference>
<reference evidence="2 3" key="1">
    <citation type="submission" date="2020-04" db="EMBL/GenBank/DDBJ databases">
        <authorList>
            <person name="Alioto T."/>
            <person name="Alioto T."/>
            <person name="Gomez Garrido J."/>
        </authorList>
    </citation>
    <scope>NUCLEOTIDE SEQUENCE [LARGE SCALE GENOMIC DNA]</scope>
</reference>
<feature type="transmembrane region" description="Helical" evidence="1">
    <location>
        <begin position="46"/>
        <end position="69"/>
    </location>
</feature>
<keyword evidence="3" id="KW-1185">Reference proteome</keyword>
<keyword evidence="1" id="KW-0472">Membrane</keyword>
<name>A0A8S1CUT1_9INSE</name>
<keyword evidence="1" id="KW-0812">Transmembrane</keyword>
<evidence type="ECO:0000256" key="1">
    <source>
        <dbReference type="SAM" id="Phobius"/>
    </source>
</evidence>
<protein>
    <submittedName>
        <fullName evidence="2">Uncharacterized protein</fullName>
    </submittedName>
</protein>
<gene>
    <name evidence="2" type="ORF">CLODIP_2_CD02558</name>
</gene>
<evidence type="ECO:0000313" key="3">
    <source>
        <dbReference type="Proteomes" id="UP000494165"/>
    </source>
</evidence>
<dbReference type="AlphaFoldDB" id="A0A8S1CUT1"/>